<dbReference type="Pfam" id="PF03650">
    <property type="entry name" value="MPC"/>
    <property type="match status" value="1"/>
</dbReference>
<keyword evidence="7 9" id="KW-0496">Mitochondrion</keyword>
<dbReference type="PANTHER" id="PTHR14154">
    <property type="entry name" value="UPF0041 BRAIN PROTEIN 44-RELATED"/>
    <property type="match status" value="1"/>
</dbReference>
<reference evidence="11 12" key="1">
    <citation type="journal article" date="2023" name="BMC Biotechnol.">
        <title>Vitis rotundifolia cv Carlos genome sequencing.</title>
        <authorList>
            <person name="Huff M."/>
            <person name="Hulse-Kemp A."/>
            <person name="Scheffler B."/>
            <person name="Youngblood R."/>
            <person name="Simpson S."/>
            <person name="Babiker E."/>
            <person name="Staton M."/>
        </authorList>
    </citation>
    <scope>NUCLEOTIDE SEQUENCE [LARGE SCALE GENOMIC DNA]</scope>
    <source>
        <tissue evidence="11">Leaf</tissue>
    </source>
</reference>
<evidence type="ECO:0000256" key="10">
    <source>
        <dbReference type="SAM" id="MobiDB-lite"/>
    </source>
</evidence>
<evidence type="ECO:0000256" key="9">
    <source>
        <dbReference type="RuleBase" id="RU363100"/>
    </source>
</evidence>
<comment type="similarity">
    <text evidence="2 9">Belongs to the mitochondrial pyruvate carrier (MPC) (TC 2.A.105) family.</text>
</comment>
<feature type="compositionally biased region" description="Basic and acidic residues" evidence="10">
    <location>
        <begin position="1"/>
        <end position="16"/>
    </location>
</feature>
<keyword evidence="4" id="KW-0812">Transmembrane</keyword>
<organism evidence="11 12">
    <name type="scientific">Vitis rotundifolia</name>
    <name type="common">Muscadine grape</name>
    <dbReference type="NCBI Taxonomy" id="103349"/>
    <lineage>
        <taxon>Eukaryota</taxon>
        <taxon>Viridiplantae</taxon>
        <taxon>Streptophyta</taxon>
        <taxon>Embryophyta</taxon>
        <taxon>Tracheophyta</taxon>
        <taxon>Spermatophyta</taxon>
        <taxon>Magnoliopsida</taxon>
        <taxon>eudicotyledons</taxon>
        <taxon>Gunneridae</taxon>
        <taxon>Pentapetalae</taxon>
        <taxon>rosids</taxon>
        <taxon>Vitales</taxon>
        <taxon>Vitaceae</taxon>
        <taxon>Viteae</taxon>
        <taxon>Vitis</taxon>
    </lineage>
</organism>
<accession>A0AA38YKN9</accession>
<dbReference type="EMBL" id="JARBHA010000019">
    <property type="protein sequence ID" value="KAJ9672213.1"/>
    <property type="molecule type" value="Genomic_DNA"/>
</dbReference>
<evidence type="ECO:0000256" key="3">
    <source>
        <dbReference type="ARBA" id="ARBA00022448"/>
    </source>
</evidence>
<evidence type="ECO:0000256" key="8">
    <source>
        <dbReference type="ARBA" id="ARBA00023136"/>
    </source>
</evidence>
<dbReference type="GO" id="GO:0006850">
    <property type="term" value="P:pyruvate import into mitochondria"/>
    <property type="evidence" value="ECO:0007669"/>
    <property type="project" value="InterPro"/>
</dbReference>
<comment type="subcellular location">
    <subcellularLocation>
        <location evidence="1 9">Mitochondrion inner membrane</location>
        <topology evidence="1 9">Multi-pass membrane protein</topology>
    </subcellularLocation>
</comment>
<gene>
    <name evidence="11" type="ORF">PVL29_025731</name>
</gene>
<proteinExistence type="inferred from homology"/>
<evidence type="ECO:0000313" key="12">
    <source>
        <dbReference type="Proteomes" id="UP001168098"/>
    </source>
</evidence>
<protein>
    <recommendedName>
        <fullName evidence="9">Mitochondrial pyruvate carrier</fullName>
    </recommendedName>
</protein>
<keyword evidence="6" id="KW-1133">Transmembrane helix</keyword>
<dbReference type="InterPro" id="IPR005336">
    <property type="entry name" value="MPC"/>
</dbReference>
<keyword evidence="5 9" id="KW-0999">Mitochondrion inner membrane</keyword>
<comment type="function">
    <text evidence="9">Mediates the uptake of pyruvate into mitochondria.</text>
</comment>
<evidence type="ECO:0000256" key="5">
    <source>
        <dbReference type="ARBA" id="ARBA00022792"/>
    </source>
</evidence>
<keyword evidence="3 9" id="KW-0813">Transport</keyword>
<evidence type="ECO:0000256" key="1">
    <source>
        <dbReference type="ARBA" id="ARBA00004448"/>
    </source>
</evidence>
<feature type="region of interest" description="Disordered" evidence="10">
    <location>
        <begin position="1"/>
        <end position="22"/>
    </location>
</feature>
<dbReference type="Proteomes" id="UP001168098">
    <property type="component" value="Unassembled WGS sequence"/>
</dbReference>
<sequence>MKLKTDVRGLTTDRHGVAGPPASHVSASSINVYLHGIIKTKKQKEAKDKSVIATTKEIFMAASKLQALWNHPVGPKTIHFWAPTFKWGLSIANAADFSKPPEELSYPLQFAVACSGLIWSRYCTVITPRNWNLLGVNAAMAGTGMYQLSRKIWHDYSSKTEAEIANE</sequence>
<dbReference type="GO" id="GO:0005743">
    <property type="term" value="C:mitochondrial inner membrane"/>
    <property type="evidence" value="ECO:0007669"/>
    <property type="project" value="UniProtKB-SubCell"/>
</dbReference>
<keyword evidence="8" id="KW-0472">Membrane</keyword>
<comment type="caution">
    <text evidence="11">The sequence shown here is derived from an EMBL/GenBank/DDBJ whole genome shotgun (WGS) entry which is preliminary data.</text>
</comment>
<keyword evidence="12" id="KW-1185">Reference proteome</keyword>
<evidence type="ECO:0000256" key="6">
    <source>
        <dbReference type="ARBA" id="ARBA00022989"/>
    </source>
</evidence>
<evidence type="ECO:0000256" key="2">
    <source>
        <dbReference type="ARBA" id="ARBA00006416"/>
    </source>
</evidence>
<evidence type="ECO:0000256" key="7">
    <source>
        <dbReference type="ARBA" id="ARBA00023128"/>
    </source>
</evidence>
<evidence type="ECO:0000256" key="4">
    <source>
        <dbReference type="ARBA" id="ARBA00022692"/>
    </source>
</evidence>
<dbReference type="AlphaFoldDB" id="A0AA38YKN9"/>
<evidence type="ECO:0000313" key="11">
    <source>
        <dbReference type="EMBL" id="KAJ9672213.1"/>
    </source>
</evidence>
<name>A0AA38YKN9_VITRO</name>